<comment type="caution">
    <text evidence="1">The sequence shown here is derived from an EMBL/GenBank/DDBJ whole genome shotgun (WGS) entry which is preliminary data.</text>
</comment>
<proteinExistence type="predicted"/>
<dbReference type="EMBL" id="JACIFO010000001">
    <property type="protein sequence ID" value="MBB4117814.1"/>
    <property type="molecule type" value="Genomic_DNA"/>
</dbReference>
<reference evidence="1 2" key="1">
    <citation type="submission" date="2020-08" db="EMBL/GenBank/DDBJ databases">
        <title>Genomic Encyclopedia of Type Strains, Phase IV (KMG-IV): sequencing the most valuable type-strain genomes for metagenomic binning, comparative biology and taxonomic classification.</title>
        <authorList>
            <person name="Goeker M."/>
        </authorList>
    </citation>
    <scope>NUCLEOTIDE SEQUENCE [LARGE SCALE GENOMIC DNA]</scope>
    <source>
        <strain evidence="1 2">DSM 29568</strain>
    </source>
</reference>
<gene>
    <name evidence="1" type="ORF">GGR32_000086</name>
</gene>
<sequence>MKYAFFILALLMLSKPVLPFLEYAFNYDYIAEVLCINKDKPELDCNGKCYLMQQLAKSSTDTETENSPESNRSIKIEFQLLYFEELKTPTINWASFTVTKKEDNFYKNSYKHLHTTSILRPPISFIV</sequence>
<dbReference type="Proteomes" id="UP000553034">
    <property type="component" value="Unassembled WGS sequence"/>
</dbReference>
<evidence type="ECO:0000313" key="2">
    <source>
        <dbReference type="Proteomes" id="UP000553034"/>
    </source>
</evidence>
<dbReference type="RefSeq" id="WP_183475473.1">
    <property type="nucleotide sequence ID" value="NZ_JACIFO010000001.1"/>
</dbReference>
<protein>
    <submittedName>
        <fullName evidence="1">Uncharacterized protein</fullName>
    </submittedName>
</protein>
<name>A0A840EUP7_9FLAO</name>
<organism evidence="1 2">
    <name type="scientific">Mesonia hippocampi</name>
    <dbReference type="NCBI Taxonomy" id="1628250"/>
    <lineage>
        <taxon>Bacteria</taxon>
        <taxon>Pseudomonadati</taxon>
        <taxon>Bacteroidota</taxon>
        <taxon>Flavobacteriia</taxon>
        <taxon>Flavobacteriales</taxon>
        <taxon>Flavobacteriaceae</taxon>
        <taxon>Mesonia</taxon>
    </lineage>
</organism>
<keyword evidence="2" id="KW-1185">Reference proteome</keyword>
<dbReference type="AlphaFoldDB" id="A0A840EUP7"/>
<evidence type="ECO:0000313" key="1">
    <source>
        <dbReference type="EMBL" id="MBB4117814.1"/>
    </source>
</evidence>
<accession>A0A840EUP7</accession>